<dbReference type="Pfam" id="PF26528">
    <property type="entry name" value="SnoaL_6"/>
    <property type="match status" value="1"/>
</dbReference>
<keyword evidence="4" id="KW-1185">Reference proteome</keyword>
<proteinExistence type="predicted"/>
<feature type="region of interest" description="Disordered" evidence="1">
    <location>
        <begin position="1"/>
        <end position="22"/>
    </location>
</feature>
<reference evidence="3" key="1">
    <citation type="journal article" date="2023" name="Mol. Phylogenet. Evol.">
        <title>Genome-scale phylogeny and comparative genomics of the fungal order Sordariales.</title>
        <authorList>
            <person name="Hensen N."/>
            <person name="Bonometti L."/>
            <person name="Westerberg I."/>
            <person name="Brannstrom I.O."/>
            <person name="Guillou S."/>
            <person name="Cros-Aarteil S."/>
            <person name="Calhoun S."/>
            <person name="Haridas S."/>
            <person name="Kuo A."/>
            <person name="Mondo S."/>
            <person name="Pangilinan J."/>
            <person name="Riley R."/>
            <person name="LaButti K."/>
            <person name="Andreopoulos B."/>
            <person name="Lipzen A."/>
            <person name="Chen C."/>
            <person name="Yan M."/>
            <person name="Daum C."/>
            <person name="Ng V."/>
            <person name="Clum A."/>
            <person name="Steindorff A."/>
            <person name="Ohm R.A."/>
            <person name="Martin F."/>
            <person name="Silar P."/>
            <person name="Natvig D.O."/>
            <person name="Lalanne C."/>
            <person name="Gautier V."/>
            <person name="Ament-Velasquez S.L."/>
            <person name="Kruys A."/>
            <person name="Hutchinson M.I."/>
            <person name="Powell A.J."/>
            <person name="Barry K."/>
            <person name="Miller A.N."/>
            <person name="Grigoriev I.V."/>
            <person name="Debuchy R."/>
            <person name="Gladieux P."/>
            <person name="Hiltunen Thoren M."/>
            <person name="Johannesson H."/>
        </authorList>
    </citation>
    <scope>NUCLEOTIDE SEQUENCE</scope>
    <source>
        <strain evidence="3">PSN309</strain>
    </source>
</reference>
<accession>A0AAN6X2S3</accession>
<evidence type="ECO:0000259" key="2">
    <source>
        <dbReference type="Pfam" id="PF26528"/>
    </source>
</evidence>
<organism evidence="3 4">
    <name type="scientific">Podospora australis</name>
    <dbReference type="NCBI Taxonomy" id="1536484"/>
    <lineage>
        <taxon>Eukaryota</taxon>
        <taxon>Fungi</taxon>
        <taxon>Dikarya</taxon>
        <taxon>Ascomycota</taxon>
        <taxon>Pezizomycotina</taxon>
        <taxon>Sordariomycetes</taxon>
        <taxon>Sordariomycetidae</taxon>
        <taxon>Sordariales</taxon>
        <taxon>Podosporaceae</taxon>
        <taxon>Podospora</taxon>
    </lineage>
</organism>
<evidence type="ECO:0000313" key="3">
    <source>
        <dbReference type="EMBL" id="KAK4191027.1"/>
    </source>
</evidence>
<evidence type="ECO:0000256" key="1">
    <source>
        <dbReference type="SAM" id="MobiDB-lite"/>
    </source>
</evidence>
<dbReference type="EMBL" id="MU864361">
    <property type="protein sequence ID" value="KAK4191027.1"/>
    <property type="molecule type" value="Genomic_DNA"/>
</dbReference>
<sequence length="203" mass="22498">MSTPTSTSSSFSPTPPSGSDINTITNHLKTLYASYRATPSIPGKAVFFSKECMQICAPQPSYAASGRETIISYLEAASNSGVSIPGVSEKKDPKREGYTIRPLRLAEDEFTFETDEVVAHAGVESVDALKERALREQWVGMRVDLWFEDESEGGMLCKVQYWWRKEDGTVGEGEGRWVQILHDIMYMGLRDGTEGTEGDEVLQ</sequence>
<evidence type="ECO:0000313" key="4">
    <source>
        <dbReference type="Proteomes" id="UP001302126"/>
    </source>
</evidence>
<gene>
    <name evidence="3" type="ORF">QBC35DRAFT_488024</name>
</gene>
<dbReference type="Proteomes" id="UP001302126">
    <property type="component" value="Unassembled WGS sequence"/>
</dbReference>
<protein>
    <recommendedName>
        <fullName evidence="2">SnoaL-like domain-containing protein</fullName>
    </recommendedName>
</protein>
<dbReference type="InterPro" id="IPR058931">
    <property type="entry name" value="SnoaL_6"/>
</dbReference>
<feature type="domain" description="SnoaL-like" evidence="2">
    <location>
        <begin position="22"/>
        <end position="194"/>
    </location>
</feature>
<comment type="caution">
    <text evidence="3">The sequence shown here is derived from an EMBL/GenBank/DDBJ whole genome shotgun (WGS) entry which is preliminary data.</text>
</comment>
<dbReference type="AlphaFoldDB" id="A0AAN6X2S3"/>
<feature type="compositionally biased region" description="Low complexity" evidence="1">
    <location>
        <begin position="1"/>
        <end position="12"/>
    </location>
</feature>
<reference evidence="3" key="2">
    <citation type="submission" date="2023-05" db="EMBL/GenBank/DDBJ databases">
        <authorList>
            <consortium name="Lawrence Berkeley National Laboratory"/>
            <person name="Steindorff A."/>
            <person name="Hensen N."/>
            <person name="Bonometti L."/>
            <person name="Westerberg I."/>
            <person name="Brannstrom I.O."/>
            <person name="Guillou S."/>
            <person name="Cros-Aarteil S."/>
            <person name="Calhoun S."/>
            <person name="Haridas S."/>
            <person name="Kuo A."/>
            <person name="Mondo S."/>
            <person name="Pangilinan J."/>
            <person name="Riley R."/>
            <person name="Labutti K."/>
            <person name="Andreopoulos B."/>
            <person name="Lipzen A."/>
            <person name="Chen C."/>
            <person name="Yanf M."/>
            <person name="Daum C."/>
            <person name="Ng V."/>
            <person name="Clum A."/>
            <person name="Ohm R."/>
            <person name="Martin F."/>
            <person name="Silar P."/>
            <person name="Natvig D."/>
            <person name="Lalanne C."/>
            <person name="Gautier V."/>
            <person name="Ament-Velasquez S.L."/>
            <person name="Kruys A."/>
            <person name="Hutchinson M.I."/>
            <person name="Powell A.J."/>
            <person name="Barry K."/>
            <person name="Miller A.N."/>
            <person name="Grigoriev I.V."/>
            <person name="Debuchy R."/>
            <person name="Gladieux P."/>
            <person name="Thoren M.H."/>
            <person name="Johannesson H."/>
        </authorList>
    </citation>
    <scope>NUCLEOTIDE SEQUENCE</scope>
    <source>
        <strain evidence="3">PSN309</strain>
    </source>
</reference>
<name>A0AAN6X2S3_9PEZI</name>